<dbReference type="PANTHER" id="PTHR43537">
    <property type="entry name" value="TRANSCRIPTIONAL REGULATOR, GNTR FAMILY"/>
    <property type="match status" value="1"/>
</dbReference>
<dbReference type="Proteomes" id="UP001378188">
    <property type="component" value="Unassembled WGS sequence"/>
</dbReference>
<dbReference type="InterPro" id="IPR036390">
    <property type="entry name" value="WH_DNA-bd_sf"/>
</dbReference>
<dbReference type="InterPro" id="IPR011711">
    <property type="entry name" value="GntR_C"/>
</dbReference>
<proteinExistence type="predicted"/>
<comment type="caution">
    <text evidence="5">The sequence shown here is derived from an EMBL/GenBank/DDBJ whole genome shotgun (WGS) entry which is preliminary data.</text>
</comment>
<organism evidence="5 6">
    <name type="scientific">Microbaculum marinum</name>
    <dbReference type="NCBI Taxonomy" id="1764581"/>
    <lineage>
        <taxon>Bacteria</taxon>
        <taxon>Pseudomonadati</taxon>
        <taxon>Pseudomonadota</taxon>
        <taxon>Alphaproteobacteria</taxon>
        <taxon>Hyphomicrobiales</taxon>
        <taxon>Tepidamorphaceae</taxon>
        <taxon>Microbaculum</taxon>
    </lineage>
</organism>
<name>A0AAW9RM61_9HYPH</name>
<dbReference type="Gene3D" id="1.10.10.10">
    <property type="entry name" value="Winged helix-like DNA-binding domain superfamily/Winged helix DNA-binding domain"/>
    <property type="match status" value="1"/>
</dbReference>
<dbReference type="InterPro" id="IPR008920">
    <property type="entry name" value="TF_FadR/GntR_C"/>
</dbReference>
<dbReference type="SUPFAM" id="SSF48008">
    <property type="entry name" value="GntR ligand-binding domain-like"/>
    <property type="match status" value="1"/>
</dbReference>
<evidence type="ECO:0000259" key="4">
    <source>
        <dbReference type="PROSITE" id="PS50949"/>
    </source>
</evidence>
<dbReference type="InterPro" id="IPR000524">
    <property type="entry name" value="Tscrpt_reg_HTH_GntR"/>
</dbReference>
<keyword evidence="2" id="KW-0238">DNA-binding</keyword>
<dbReference type="GO" id="GO:0003677">
    <property type="term" value="F:DNA binding"/>
    <property type="evidence" value="ECO:0007669"/>
    <property type="project" value="UniProtKB-KW"/>
</dbReference>
<feature type="domain" description="HTH gntR-type" evidence="4">
    <location>
        <begin position="26"/>
        <end position="94"/>
    </location>
</feature>
<dbReference type="Pfam" id="PF07729">
    <property type="entry name" value="FCD"/>
    <property type="match status" value="1"/>
</dbReference>
<dbReference type="PRINTS" id="PR00035">
    <property type="entry name" value="HTHGNTR"/>
</dbReference>
<dbReference type="PANTHER" id="PTHR43537:SF5">
    <property type="entry name" value="UXU OPERON TRANSCRIPTIONAL REGULATOR"/>
    <property type="match status" value="1"/>
</dbReference>
<evidence type="ECO:0000256" key="1">
    <source>
        <dbReference type="ARBA" id="ARBA00023015"/>
    </source>
</evidence>
<dbReference type="PROSITE" id="PS50949">
    <property type="entry name" value="HTH_GNTR"/>
    <property type="match status" value="1"/>
</dbReference>
<evidence type="ECO:0000313" key="6">
    <source>
        <dbReference type="Proteomes" id="UP001378188"/>
    </source>
</evidence>
<keyword evidence="3" id="KW-0804">Transcription</keyword>
<keyword evidence="1" id="KW-0805">Transcription regulation</keyword>
<dbReference type="SMART" id="SM00895">
    <property type="entry name" value="FCD"/>
    <property type="match status" value="1"/>
</dbReference>
<dbReference type="Gene3D" id="1.20.120.530">
    <property type="entry name" value="GntR ligand-binding domain-like"/>
    <property type="match status" value="1"/>
</dbReference>
<evidence type="ECO:0000313" key="5">
    <source>
        <dbReference type="EMBL" id="MEJ8570474.1"/>
    </source>
</evidence>
<dbReference type="RefSeq" id="WP_340328203.1">
    <property type="nucleotide sequence ID" value="NZ_JAZHOF010000001.1"/>
</dbReference>
<keyword evidence="6" id="KW-1185">Reference proteome</keyword>
<reference evidence="5 6" key="1">
    <citation type="submission" date="2024-02" db="EMBL/GenBank/DDBJ databases">
        <title>Genome analysis and characterization of Microbaculum marinisediminis sp. nov., isolated from marine sediment.</title>
        <authorList>
            <person name="Du Z.-J."/>
            <person name="Ye Y.-Q."/>
            <person name="Zhang Z.-R."/>
            <person name="Yuan S.-M."/>
            <person name="Zhang X.-Y."/>
        </authorList>
    </citation>
    <scope>NUCLEOTIDE SEQUENCE [LARGE SCALE GENOMIC DNA]</scope>
    <source>
        <strain evidence="5 6">SDUM1044001</strain>
    </source>
</reference>
<evidence type="ECO:0000256" key="3">
    <source>
        <dbReference type="ARBA" id="ARBA00023163"/>
    </source>
</evidence>
<dbReference type="SMART" id="SM00345">
    <property type="entry name" value="HTH_GNTR"/>
    <property type="match status" value="1"/>
</dbReference>
<evidence type="ECO:0000256" key="2">
    <source>
        <dbReference type="ARBA" id="ARBA00023125"/>
    </source>
</evidence>
<gene>
    <name evidence="5" type="ORF">V3328_03265</name>
</gene>
<sequence length="267" mass="30103">MRRALPMMLQTDRHPAKRIFDKLDILPAYRVVSNAIEQRIMDGQLQFGDKLPTETQMAEDFGVNRSTVREGIRLLEQRGLVKRKAGRRLFVALPRYDELGSREQRALILRRVSFRELWEISMTLEPAIARMAAERIGEEDLAGVDRNVRQTRQAIDSGRSLVDEDIEFHILVARATGNEAMLLTQEPTILLCRSAMSAIVDALPQAPGRLLEAHAGVFDALCARDGDAAERWMRKHFTDFKRGFDLAGLDDEQPIDAVVASVKPGGR</sequence>
<dbReference type="GO" id="GO:0003700">
    <property type="term" value="F:DNA-binding transcription factor activity"/>
    <property type="evidence" value="ECO:0007669"/>
    <property type="project" value="InterPro"/>
</dbReference>
<dbReference type="Pfam" id="PF00392">
    <property type="entry name" value="GntR"/>
    <property type="match status" value="1"/>
</dbReference>
<dbReference type="EMBL" id="JAZHOF010000001">
    <property type="protein sequence ID" value="MEJ8570474.1"/>
    <property type="molecule type" value="Genomic_DNA"/>
</dbReference>
<dbReference type="CDD" id="cd07377">
    <property type="entry name" value="WHTH_GntR"/>
    <property type="match status" value="1"/>
</dbReference>
<protein>
    <submittedName>
        <fullName evidence="5">FCD domain-containing protein</fullName>
    </submittedName>
</protein>
<dbReference type="SUPFAM" id="SSF46785">
    <property type="entry name" value="Winged helix' DNA-binding domain"/>
    <property type="match status" value="1"/>
</dbReference>
<dbReference type="AlphaFoldDB" id="A0AAW9RM61"/>
<dbReference type="InterPro" id="IPR036388">
    <property type="entry name" value="WH-like_DNA-bd_sf"/>
</dbReference>
<accession>A0AAW9RM61</accession>